<evidence type="ECO:0000313" key="5">
    <source>
        <dbReference type="EMBL" id="QSL66139.1"/>
    </source>
</evidence>
<keyword evidence="4" id="KW-0472">Membrane</keyword>
<keyword evidence="4" id="KW-0906">Nuclear pore complex</keyword>
<protein>
    <recommendedName>
        <fullName evidence="4">Nuclear pore protein</fullName>
    </recommendedName>
</protein>
<keyword evidence="4" id="KW-0653">Protein transport</keyword>
<dbReference type="PANTHER" id="PTHR11225">
    <property type="entry name" value="NUCLEAR PORE COMPLEX PROTEIN NUP93 NUCLEOPORIN NUP93 DEAD EYE PROTEIN"/>
    <property type="match status" value="1"/>
</dbReference>
<reference evidence="5" key="1">
    <citation type="submission" date="2020-06" db="EMBL/GenBank/DDBJ databases">
        <title>Genomes of multiple members of Pneumocystis genus reveal paths to human pathogen Pneumocystis jirovecii.</title>
        <authorList>
            <person name="Cisse O.H."/>
            <person name="Ma L."/>
            <person name="Dekker J."/>
            <person name="Khil P."/>
            <person name="Jo J."/>
            <person name="Brenchley J."/>
            <person name="Blair R."/>
            <person name="Pahar B."/>
            <person name="Chabe M."/>
            <person name="Van Rompay K.A."/>
            <person name="Keesler R."/>
            <person name="Sukura A."/>
            <person name="Hirsch V."/>
            <person name="Kutty G."/>
            <person name="Liu Y."/>
            <person name="Peng L."/>
            <person name="Chen J."/>
            <person name="Song J."/>
            <person name="Weissenbacher-Lang C."/>
            <person name="Xu J."/>
            <person name="Upham N.S."/>
            <person name="Stajich J.E."/>
            <person name="Cuomo C.A."/>
            <person name="Cushion M.T."/>
            <person name="Kovacs J.A."/>
        </authorList>
    </citation>
    <scope>NUCLEOTIDE SEQUENCE</scope>
    <source>
        <strain evidence="5">2A</strain>
    </source>
</reference>
<accession>A0A899G3V7</accession>
<dbReference type="EMBL" id="CP054541">
    <property type="protein sequence ID" value="QSL66139.1"/>
    <property type="molecule type" value="Genomic_DNA"/>
</dbReference>
<dbReference type="Proteomes" id="UP000663699">
    <property type="component" value="Chromosome 10"/>
</dbReference>
<comment type="similarity">
    <text evidence="2 4">Belongs to the nucleoporin interacting component (NIC) family.</text>
</comment>
<dbReference type="GO" id="GO:0005643">
    <property type="term" value="C:nuclear pore"/>
    <property type="evidence" value="ECO:0007669"/>
    <property type="project" value="UniProtKB-SubCell"/>
</dbReference>
<gene>
    <name evidence="5" type="ORF">MERGE_000514</name>
</gene>
<name>A0A899G3V7_9ASCO</name>
<evidence type="ECO:0000256" key="2">
    <source>
        <dbReference type="ARBA" id="ARBA00010186"/>
    </source>
</evidence>
<keyword evidence="3 4" id="KW-0539">Nucleus</keyword>
<dbReference type="GO" id="GO:0016973">
    <property type="term" value="P:poly(A)+ mRNA export from nucleus"/>
    <property type="evidence" value="ECO:0007669"/>
    <property type="project" value="TreeGrafter"/>
</dbReference>
<dbReference type="Pfam" id="PF04097">
    <property type="entry name" value="Nic96"/>
    <property type="match status" value="1"/>
</dbReference>
<dbReference type="GO" id="GO:0017056">
    <property type="term" value="F:structural constituent of nuclear pore"/>
    <property type="evidence" value="ECO:0007669"/>
    <property type="project" value="InterPro"/>
</dbReference>
<dbReference type="InterPro" id="IPR007231">
    <property type="entry name" value="Nucleoporin_int_Nup93/Nic96"/>
</dbReference>
<dbReference type="AlphaFoldDB" id="A0A899G3V7"/>
<evidence type="ECO:0000256" key="4">
    <source>
        <dbReference type="RuleBase" id="RU364035"/>
    </source>
</evidence>
<evidence type="ECO:0000256" key="1">
    <source>
        <dbReference type="ARBA" id="ARBA00004259"/>
    </source>
</evidence>
<organism evidence="5 6">
    <name type="scientific">Pneumocystis wakefieldiae</name>
    <dbReference type="NCBI Taxonomy" id="38082"/>
    <lineage>
        <taxon>Eukaryota</taxon>
        <taxon>Fungi</taxon>
        <taxon>Dikarya</taxon>
        <taxon>Ascomycota</taxon>
        <taxon>Taphrinomycotina</taxon>
        <taxon>Pneumocystomycetes</taxon>
        <taxon>Pneumocystaceae</taxon>
        <taxon>Pneumocystis</taxon>
    </lineage>
</organism>
<dbReference type="PANTHER" id="PTHR11225:SF4">
    <property type="entry name" value="NUCLEAR PORE COMPLEX PROTEIN NUP93"/>
    <property type="match status" value="1"/>
</dbReference>
<comment type="subcellular location">
    <subcellularLocation>
        <location evidence="1">Nucleus envelope</location>
    </subcellularLocation>
    <subcellularLocation>
        <location evidence="4">Nucleus</location>
        <location evidence="4">Nuclear pore complex</location>
    </subcellularLocation>
</comment>
<dbReference type="OrthoDB" id="1918363at2759"/>
<keyword evidence="4" id="KW-0813">Transport</keyword>
<keyword evidence="6" id="KW-1185">Reference proteome</keyword>
<sequence length="939" mass="107523">MYLQEPSLKLPTLADILESSKKLQHNLFQLELPQIQLGLDQIRRCSEEQALSLGLRDGDTKAHYLLAGSGMNAKETLQTLMSIQLVPFYESAPLMDTDIDGYLRYKKERNILLAIEDMIKQSQRDFDAFVTRNVNYKLEKNKTNLLNDFQNTKELSSVKQNQVSKEEFKNVGESTMEKSFFDSSFKKSRFAKSAFNDFDDVEPSLQHTPVVSMIREKYAEVVSLLNEFRLKGKGFGIFNAFCDISRLSRGDILYQQLSDSWKLLSKIVEENNYLYDSSSSKATNERQFVSYIDNPASKPAMFKKIVSGAKSFLEFQFFSLVEREIIKYPQDAKLGGIPSAENKIRAYLNIKFMKNGRWIKSNLEIVNNIPIWAFLFYLIRCGYLEEAVQYTLKHESLFQKIEKAFPIYLRAYFMSPNGKLPRQLNDRLHAEYNQRIRFMTETSDPYKYVIYKIIGRCELSKRSLPEVLPLAEDYMWLQLNLIRSIEDSGESTHERFTLEDLQKTLLSFGAKHFTSKGANPIVYFQLLLLSGQFERAIYYLYSYYPIDAVHFAIGLTYYGLLHIPAVENSLETELLSINDNNVACLNFSRLICVYTKTFQKLDPKVAVDYLCLICLNGDLSPPIGNAQKNICYEAIKELVLSTRNFSQLLGDAKPDGSREPGIIEKRLELIQLHSESEYLKTITEQAAIQADDDGCTADAILLYHLSEDFDTVVSIINKVLGEALSSPSLSTYVEPGNSPLKINLSLMAMEDPRRLAENMISVYFNNVKIYSKITPMNRDACKTLLKIADARDAYKESKWEQSLMIIEQLNVIPLDCNADIGAIKKQAQDFSSLHESIARNVPGLLVMSMECLYKLNNKLKLSPFSDSSRNAKLTELRKRAKSAMIYAGLIQYRMSSDIYSHISRLDILDPVLRHGVHIYAITDIIFIDIIKNMEKINGF</sequence>
<evidence type="ECO:0000256" key="3">
    <source>
        <dbReference type="ARBA" id="ARBA00023242"/>
    </source>
</evidence>
<dbReference type="GO" id="GO:0006606">
    <property type="term" value="P:protein import into nucleus"/>
    <property type="evidence" value="ECO:0007669"/>
    <property type="project" value="TreeGrafter"/>
</dbReference>
<keyword evidence="4" id="KW-0509">mRNA transport</keyword>
<keyword evidence="4" id="KW-0811">Translocation</keyword>
<evidence type="ECO:0000313" key="6">
    <source>
        <dbReference type="Proteomes" id="UP000663699"/>
    </source>
</evidence>
<proteinExistence type="inferred from homology"/>